<feature type="chain" id="PRO_5001944690" description="Outer membrane protein beta-barrel domain-containing protein" evidence="1">
    <location>
        <begin position="27"/>
        <end position="358"/>
    </location>
</feature>
<evidence type="ECO:0000259" key="2">
    <source>
        <dbReference type="Pfam" id="PF13568"/>
    </source>
</evidence>
<evidence type="ECO:0000313" key="3">
    <source>
        <dbReference type="EMBL" id="GAL86317.1"/>
    </source>
</evidence>
<name>A0A098LIW3_9BACT</name>
<dbReference type="eggNOG" id="ENOG5032W6I">
    <property type="taxonomic scope" value="Bacteria"/>
</dbReference>
<sequence length="358" mass="41536">MNSIASKFLLTTFLVFISAIICQVSAQTSDCGQVLSKAQDIYKEGRISEIAELLEPCLNEGFTKQERVEAYRLLTLSNLYFNEREKAEKSMTLLLKSGPEYKLRPTDPNEFVQLYNSFRTTPYLLIGGKFGVNVSDIDIKRNFSYENSQMNIGDYNSKAGIQGGVFLQIPLYKRFSLLTEVLYTQKRFVFKERLFNYSTIELPETQTYFEVPILLNFNFGREKWVPYLNAGVSISYLAKSKMSPLRKDSLYIGGGREVKEGEIDVTSLRQRFNYNLILGAGIKVKDIIGRGYVFLDVRYCHGLNKLNDPDKRYSNNDLMYKYFYTDSDFKINSFQYSLGYSYPLYKPKLKRKTKEKYE</sequence>
<gene>
    <name evidence="3" type="ORF">MYP_3546</name>
</gene>
<dbReference type="AlphaFoldDB" id="A0A098LIW3"/>
<comment type="caution">
    <text evidence="3">The sequence shown here is derived from an EMBL/GenBank/DDBJ whole genome shotgun (WGS) entry which is preliminary data.</text>
</comment>
<protein>
    <recommendedName>
        <fullName evidence="2">Outer membrane protein beta-barrel domain-containing protein</fullName>
    </recommendedName>
</protein>
<proteinExistence type="predicted"/>
<evidence type="ECO:0000256" key="1">
    <source>
        <dbReference type="SAM" id="SignalP"/>
    </source>
</evidence>
<dbReference type="Pfam" id="PF13568">
    <property type="entry name" value="OMP_b-brl_2"/>
    <property type="match status" value="1"/>
</dbReference>
<feature type="domain" description="Outer membrane protein beta-barrel" evidence="2">
    <location>
        <begin position="122"/>
        <end position="306"/>
    </location>
</feature>
<evidence type="ECO:0000313" key="4">
    <source>
        <dbReference type="Proteomes" id="UP000030185"/>
    </source>
</evidence>
<dbReference type="RefSeq" id="WP_045465994.1">
    <property type="nucleotide sequence ID" value="NZ_BBLT01000007.1"/>
</dbReference>
<organism evidence="3 4">
    <name type="scientific">Sporocytophaga myxococcoides</name>
    <dbReference type="NCBI Taxonomy" id="153721"/>
    <lineage>
        <taxon>Bacteria</taxon>
        <taxon>Pseudomonadati</taxon>
        <taxon>Bacteroidota</taxon>
        <taxon>Cytophagia</taxon>
        <taxon>Cytophagales</taxon>
        <taxon>Cytophagaceae</taxon>
        <taxon>Sporocytophaga</taxon>
    </lineage>
</organism>
<feature type="signal peptide" evidence="1">
    <location>
        <begin position="1"/>
        <end position="26"/>
    </location>
</feature>
<dbReference type="InterPro" id="IPR025665">
    <property type="entry name" value="Beta-barrel_OMP_2"/>
</dbReference>
<dbReference type="Gene3D" id="2.40.160.20">
    <property type="match status" value="1"/>
</dbReference>
<keyword evidence="4" id="KW-1185">Reference proteome</keyword>
<dbReference type="STRING" id="153721.MYP_3546"/>
<dbReference type="EMBL" id="BBLT01000007">
    <property type="protein sequence ID" value="GAL86317.1"/>
    <property type="molecule type" value="Genomic_DNA"/>
</dbReference>
<dbReference type="OrthoDB" id="977825at2"/>
<keyword evidence="1" id="KW-0732">Signal</keyword>
<reference evidence="3 4" key="1">
    <citation type="submission" date="2014-09" db="EMBL/GenBank/DDBJ databases">
        <title>Sporocytophaga myxococcoides PG-01 genome sequencing.</title>
        <authorList>
            <person name="Liu L."/>
            <person name="Gao P.J."/>
            <person name="Chen G.J."/>
            <person name="Wang L.S."/>
        </authorList>
    </citation>
    <scope>NUCLEOTIDE SEQUENCE [LARGE SCALE GENOMIC DNA]</scope>
    <source>
        <strain evidence="3 4">PG-01</strain>
    </source>
</reference>
<accession>A0A098LIW3</accession>
<dbReference type="Proteomes" id="UP000030185">
    <property type="component" value="Unassembled WGS sequence"/>
</dbReference>